<organism evidence="4 5">
    <name type="scientific">Paenibacillus odorifer</name>
    <dbReference type="NCBI Taxonomy" id="189426"/>
    <lineage>
        <taxon>Bacteria</taxon>
        <taxon>Bacillati</taxon>
        <taxon>Bacillota</taxon>
        <taxon>Bacilli</taxon>
        <taxon>Bacillales</taxon>
        <taxon>Paenibacillaceae</taxon>
        <taxon>Paenibacillus</taxon>
    </lineage>
</organism>
<evidence type="ECO:0000259" key="3">
    <source>
        <dbReference type="PROSITE" id="PS51737"/>
    </source>
</evidence>
<feature type="coiled-coil region" evidence="1">
    <location>
        <begin position="408"/>
        <end position="463"/>
    </location>
</feature>
<dbReference type="EMBL" id="MPTC01000009">
    <property type="protein sequence ID" value="OMD40698.1"/>
    <property type="molecule type" value="Genomic_DNA"/>
</dbReference>
<dbReference type="Gene3D" id="3.90.1750.20">
    <property type="entry name" value="Putative Large Serine Recombinase, Chain B, Domain 2"/>
    <property type="match status" value="1"/>
</dbReference>
<reference evidence="4 5" key="1">
    <citation type="submission" date="2016-10" db="EMBL/GenBank/DDBJ databases">
        <title>Paenibacillus species isolates.</title>
        <authorList>
            <person name="Beno S.M."/>
        </authorList>
    </citation>
    <scope>NUCLEOTIDE SEQUENCE [LARGE SCALE GENOMIC DNA]</scope>
    <source>
        <strain evidence="4 5">FSL H7-0710</strain>
    </source>
</reference>
<dbReference type="AlphaFoldDB" id="A0A1R0Y015"/>
<dbReference type="GO" id="GO:0003677">
    <property type="term" value="F:DNA binding"/>
    <property type="evidence" value="ECO:0007669"/>
    <property type="project" value="InterPro"/>
</dbReference>
<dbReference type="RefSeq" id="WP_076119455.1">
    <property type="nucleotide sequence ID" value="NZ_MPTC01000009.1"/>
</dbReference>
<proteinExistence type="predicted"/>
<dbReference type="InterPro" id="IPR036162">
    <property type="entry name" value="Resolvase-like_N_sf"/>
</dbReference>
<evidence type="ECO:0000313" key="5">
    <source>
        <dbReference type="Proteomes" id="UP000187439"/>
    </source>
</evidence>
<dbReference type="SUPFAM" id="SSF53041">
    <property type="entry name" value="Resolvase-like"/>
    <property type="match status" value="1"/>
</dbReference>
<dbReference type="GO" id="GO:0000150">
    <property type="term" value="F:DNA strand exchange activity"/>
    <property type="evidence" value="ECO:0007669"/>
    <property type="project" value="InterPro"/>
</dbReference>
<gene>
    <name evidence="4" type="ORF">BSK52_12575</name>
</gene>
<dbReference type="PROSITE" id="PS51736">
    <property type="entry name" value="RECOMBINASES_3"/>
    <property type="match status" value="1"/>
</dbReference>
<dbReference type="InterPro" id="IPR025827">
    <property type="entry name" value="Zn_ribbon_recom_dom"/>
</dbReference>
<dbReference type="PANTHER" id="PTHR30461:SF23">
    <property type="entry name" value="DNA RECOMBINASE-RELATED"/>
    <property type="match status" value="1"/>
</dbReference>
<comment type="caution">
    <text evidence="4">The sequence shown here is derived from an EMBL/GenBank/DDBJ whole genome shotgun (WGS) entry which is preliminary data.</text>
</comment>
<dbReference type="Pfam" id="PF00239">
    <property type="entry name" value="Resolvase"/>
    <property type="match status" value="1"/>
</dbReference>
<name>A0A1R0Y015_9BACL</name>
<dbReference type="PROSITE" id="PS51737">
    <property type="entry name" value="RECOMBINASE_DNA_BIND"/>
    <property type="match status" value="1"/>
</dbReference>
<feature type="domain" description="Recombinase" evidence="3">
    <location>
        <begin position="161"/>
        <end position="300"/>
    </location>
</feature>
<accession>A0A1R0Y015</accession>
<dbReference type="InterPro" id="IPR050639">
    <property type="entry name" value="SSR_resolvase"/>
</dbReference>
<keyword evidence="1" id="KW-0175">Coiled coil</keyword>
<sequence length="525" mass="60321">MINPNVTAIYVRVSTTKDSQKDSPEHQRGLCEEKARVLDLDVQYSYEDRDTGTSIVAREEIQKLIQDAKSKYFGTIIFASLSRFSRDTLDSLNLKRILVDALGIRLISIEEGFDSLKDNDELKFQIISAVNQKLSEQISLSSKRGIRQSALKGNFTGSVAPFGYRKIVSSDKKTLALDENYSYIVELIYHLYVSRKMGEKAIVQYLNKEMEIPSPKGGVWGITTIQRILTNEVYTGQNVFGKYEVKKVYNDINNMSDRSKKQVQREKAKWERSAEQTHEAIIDDETFELAQEIRLKRGGGRRGGVRNRVNVFAGIIFCKHCGASLVSCKGKSRKDGPEYRYLICSTRRRQGETGCVNNAWIPYNNFRDTVINEVSKKLKRVINVETETTESKERILKKKSSIDMDKDLKRLEKAIQGNRKLLFELRKQNMLGEIDEEQYRFEKQEYEQEIASLQSQLTQSSQNKEEQINLDKVHDEIRSALVTLVNLEFDRLDEMRIILSKLIDKLVVSVDGEVEIYTPLGQLES</sequence>
<dbReference type="Gene3D" id="3.40.50.1390">
    <property type="entry name" value="Resolvase, N-terminal catalytic domain"/>
    <property type="match status" value="1"/>
</dbReference>
<feature type="domain" description="Resolvase/invertase-type recombinase catalytic" evidence="2">
    <location>
        <begin position="6"/>
        <end position="153"/>
    </location>
</feature>
<protein>
    <submittedName>
        <fullName evidence="4">Recombinase family protein</fullName>
    </submittedName>
</protein>
<dbReference type="SMART" id="SM00857">
    <property type="entry name" value="Resolvase"/>
    <property type="match status" value="1"/>
</dbReference>
<dbReference type="InterPro" id="IPR011109">
    <property type="entry name" value="DNA_bind_recombinase_dom"/>
</dbReference>
<dbReference type="Pfam" id="PF07508">
    <property type="entry name" value="Recombinase"/>
    <property type="match status" value="1"/>
</dbReference>
<dbReference type="OrthoDB" id="9769353at2"/>
<dbReference type="Pfam" id="PF13408">
    <property type="entry name" value="Zn_ribbon_recom"/>
    <property type="match status" value="1"/>
</dbReference>
<evidence type="ECO:0000256" key="1">
    <source>
        <dbReference type="SAM" id="Coils"/>
    </source>
</evidence>
<dbReference type="InterPro" id="IPR038109">
    <property type="entry name" value="DNA_bind_recomb_sf"/>
</dbReference>
<dbReference type="PANTHER" id="PTHR30461">
    <property type="entry name" value="DNA-INVERTASE FROM LAMBDOID PROPHAGE"/>
    <property type="match status" value="1"/>
</dbReference>
<evidence type="ECO:0000259" key="2">
    <source>
        <dbReference type="PROSITE" id="PS51736"/>
    </source>
</evidence>
<dbReference type="Proteomes" id="UP000187439">
    <property type="component" value="Unassembled WGS sequence"/>
</dbReference>
<dbReference type="InterPro" id="IPR006119">
    <property type="entry name" value="Resolv_N"/>
</dbReference>
<dbReference type="CDD" id="cd00338">
    <property type="entry name" value="Ser_Recombinase"/>
    <property type="match status" value="1"/>
</dbReference>
<evidence type="ECO:0000313" key="4">
    <source>
        <dbReference type="EMBL" id="OMD40698.1"/>
    </source>
</evidence>